<dbReference type="Proteomes" id="UP000198598">
    <property type="component" value="Unassembled WGS sequence"/>
</dbReference>
<feature type="chain" id="PRO_5011486942" description="DUF1684 domain-containing protein" evidence="1">
    <location>
        <begin position="22"/>
        <end position="293"/>
    </location>
</feature>
<gene>
    <name evidence="2" type="ORF">SAMN05216167_11417</name>
</gene>
<organism evidence="2 3">
    <name type="scientific">Spirosoma endophyticum</name>
    <dbReference type="NCBI Taxonomy" id="662367"/>
    <lineage>
        <taxon>Bacteria</taxon>
        <taxon>Pseudomonadati</taxon>
        <taxon>Bacteroidota</taxon>
        <taxon>Cytophagia</taxon>
        <taxon>Cytophagales</taxon>
        <taxon>Cytophagaceae</taxon>
        <taxon>Spirosoma</taxon>
    </lineage>
</organism>
<dbReference type="STRING" id="662367.SAMN05216167_11417"/>
<dbReference type="EMBL" id="FOLQ01000014">
    <property type="protein sequence ID" value="SFE44899.1"/>
    <property type="molecule type" value="Genomic_DNA"/>
</dbReference>
<protein>
    <recommendedName>
        <fullName evidence="4">DUF1684 domain-containing protein</fullName>
    </recommendedName>
</protein>
<sequence length="293" mass="32894">MKTQSTYWFFLLLLSSILAFRPDNGYEEEIKSWHEKRVEALKQEDGWLNLAGLFWLNEGANTFGGSDKNTIVFPSDHSDAQLGKFILNKGRVTLETSAGAQVYEGDKPVTKLNIFPYTGKPLVLKHKSLRWFVIQRGDKYAVRLRDLESPYLKEFKGIDTYPISTDWRIKAKFIPTAGKKIAITDITGRVSEQDSPGRLLFIVNGKEYSLDATGTVEHLHFVFADQTNKHETYGGGRFLDAPGPDADGYTYLDFNKATNPPCAFTPYATCPTPPKENKLAVAVAAGEKRYGDH</sequence>
<feature type="signal peptide" evidence="1">
    <location>
        <begin position="1"/>
        <end position="21"/>
    </location>
</feature>
<reference evidence="2 3" key="1">
    <citation type="submission" date="2016-10" db="EMBL/GenBank/DDBJ databases">
        <authorList>
            <person name="de Groot N.N."/>
        </authorList>
    </citation>
    <scope>NUCLEOTIDE SEQUENCE [LARGE SCALE GENOMIC DNA]</scope>
    <source>
        <strain evidence="2 3">DSM 26130</strain>
    </source>
</reference>
<dbReference type="RefSeq" id="WP_093831578.1">
    <property type="nucleotide sequence ID" value="NZ_FOLQ01000014.1"/>
</dbReference>
<dbReference type="InterPro" id="IPR012467">
    <property type="entry name" value="DUF1684"/>
</dbReference>
<accession>A0A1I2AMC3</accession>
<evidence type="ECO:0000256" key="1">
    <source>
        <dbReference type="SAM" id="SignalP"/>
    </source>
</evidence>
<dbReference type="OrthoDB" id="5493262at2"/>
<dbReference type="PANTHER" id="PTHR41913:SF1">
    <property type="entry name" value="DUF1684 DOMAIN-CONTAINING PROTEIN"/>
    <property type="match status" value="1"/>
</dbReference>
<dbReference type="AlphaFoldDB" id="A0A1I2AMC3"/>
<evidence type="ECO:0008006" key="4">
    <source>
        <dbReference type="Google" id="ProtNLM"/>
    </source>
</evidence>
<keyword evidence="3" id="KW-1185">Reference proteome</keyword>
<evidence type="ECO:0000313" key="2">
    <source>
        <dbReference type="EMBL" id="SFE44899.1"/>
    </source>
</evidence>
<dbReference type="PANTHER" id="PTHR41913">
    <property type="entry name" value="DUF1684 DOMAIN-CONTAINING PROTEIN"/>
    <property type="match status" value="1"/>
</dbReference>
<dbReference type="Pfam" id="PF07920">
    <property type="entry name" value="DUF1684"/>
    <property type="match status" value="1"/>
</dbReference>
<evidence type="ECO:0000313" key="3">
    <source>
        <dbReference type="Proteomes" id="UP000198598"/>
    </source>
</evidence>
<proteinExistence type="predicted"/>
<keyword evidence="1" id="KW-0732">Signal</keyword>
<name>A0A1I2AMC3_9BACT</name>